<dbReference type="SMART" id="SM00369">
    <property type="entry name" value="LRR_TYP"/>
    <property type="match status" value="5"/>
</dbReference>
<keyword evidence="2" id="KW-0677">Repeat</keyword>
<keyword evidence="3" id="KW-0460">Magnesium</keyword>
<gene>
    <name evidence="5" type="ORF">PROFUN_03969</name>
</gene>
<dbReference type="EMBL" id="MDYQ01000419">
    <property type="protein sequence ID" value="PRP75133.1"/>
    <property type="molecule type" value="Genomic_DNA"/>
</dbReference>
<dbReference type="InterPro" id="IPR050792">
    <property type="entry name" value="ADP-ribosylglycohydrolase"/>
</dbReference>
<dbReference type="InterPro" id="IPR005502">
    <property type="entry name" value="Ribosyl_crysJ1"/>
</dbReference>
<feature type="binding site" evidence="3">
    <location>
        <position position="1106"/>
    </location>
    <ligand>
        <name>Mg(2+)</name>
        <dbReference type="ChEBI" id="CHEBI:18420"/>
        <label>1</label>
    </ligand>
</feature>
<comment type="cofactor">
    <cofactor evidence="3">
        <name>Mg(2+)</name>
        <dbReference type="ChEBI" id="CHEBI:18420"/>
    </cofactor>
    <text evidence="3">Binds 2 magnesium ions per subunit.</text>
</comment>
<dbReference type="PANTHER" id="PTHR16222">
    <property type="entry name" value="ADP-RIBOSYLGLYCOHYDROLASE"/>
    <property type="match status" value="1"/>
</dbReference>
<dbReference type="STRING" id="1890364.A0A2P6MTV5"/>
<proteinExistence type="predicted"/>
<dbReference type="PANTHER" id="PTHR16222:SF28">
    <property type="entry name" value="ADP-RIBOSYLGLYCOHYDROLASE"/>
    <property type="match status" value="1"/>
</dbReference>
<feature type="binding site" evidence="3">
    <location>
        <position position="856"/>
    </location>
    <ligand>
        <name>Mg(2+)</name>
        <dbReference type="ChEBI" id="CHEBI:18420"/>
        <label>1</label>
    </ligand>
</feature>
<keyword evidence="3" id="KW-0479">Metal-binding</keyword>
<feature type="binding site" evidence="3">
    <location>
        <position position="1108"/>
    </location>
    <ligand>
        <name>Mg(2+)</name>
        <dbReference type="ChEBI" id="CHEBI:18420"/>
        <label>1</label>
    </ligand>
</feature>
<evidence type="ECO:0000256" key="4">
    <source>
        <dbReference type="SAM" id="MobiDB-lite"/>
    </source>
</evidence>
<evidence type="ECO:0000256" key="2">
    <source>
        <dbReference type="ARBA" id="ARBA00022737"/>
    </source>
</evidence>
<dbReference type="Pfam" id="PF03747">
    <property type="entry name" value="ADP_ribosyl_GH"/>
    <property type="match status" value="1"/>
</dbReference>
<feature type="binding site" evidence="3">
    <location>
        <position position="858"/>
    </location>
    <ligand>
        <name>Mg(2+)</name>
        <dbReference type="ChEBI" id="CHEBI:18420"/>
        <label>1</label>
    </ligand>
</feature>
<sequence length="1154" mass="131025">MFSQADRFRRGARAGAKDNVAPVASWSMLDGVTVMQPILRSTELQPEDLLYREHHCHCSSTMNLFLLDLNRQLCAAGHCDKHIIKMILELAQLLYGVWALTEEDAKWREQAPKQGYRVTHKHHPVSVWLRASRQNYVFAASFSQAMLEEYTKRYHRVHGCTDHLVWLENNIPPKLEDKPMSQMPQAMPEQYRVNDGCGSMEDTVEAYRRYYVGEKMWMAKYTNSEWPQWIDKDVVELAKQGLILRKDPPKPKPKKARVTKSKSLKPRKPLTYRRRSRHAIVEDTENVKIECVTEVIVEEILREDEFDVLDTIKQIVKIEGQEKEEKKEEKRGEKRKRWARKASLPPNFCAGKKIRSRSILQKRQQPEISNDKAAEGRKQAGKLKRIEKLTHYLKKCNRTENNVINLSYFQLPNIHSIVEEVVKTNHLNTNAWTDLKLDLNGIVDVTPNLFIMSRNLTTLTLRYNKINQLPEELCANCPNLRVLNISNNPLSNGLPENIDLLVNLEELHCSNTIMKDVTPALGRCTKLVVVDFFNCNIVELSPEMGQLSQLQRLDLANNYVTTLPREFVGLKSLNYLNLNNNNIQTLPEGFATAVGDTLRELHMARTGIDDGDVVEDDDQVHNLIDDLSKMKQLSKLDISNNKISHVPGKFADLSAFPNLKRLNLSHNPLVSTKSMFETEESLLLKDRLEILVVDVNSNNVHNKMVTNEGEPLTASTGEMQRPLHKTNSKGDNTAFILGTSPSSGLSSGGAHSRKSLEVSHFKRYVLDYEDFIERDLHPVRSENSVRIPFITRLSMEELRDRIKGCIFGAALGDAIGLATEFLSKVEAQFHYHDQKLDYYTFIRDKHRSAFTPGDWTDDTDQMIVIMDCILNNNEDEEDILNKSNSPMISQHQFAAGLQKWAKTGFRDELGDSTGTGIGHNVLAVVTHPNFLDSPQAIAEMAIRKSEQGEKNQNVANNGALMRTAVLGIPFFYNMEKVVNHTRLICKTTHADDRCVSSCLALSSAIALLMRGEDLIPHASKNVKPTAPINYIIQQSLRIAKSATKDSAELEEAMGCRNFRKLRLEEENTRGYTFKTLGAAFSCFYEQARDDKSFKDIITSVIMEGGDSDSNGCSAGALIGARIGYSQLPEEWLGNLIHKEWLENKVDKFIKILGL</sequence>
<dbReference type="Gene3D" id="1.10.4080.10">
    <property type="entry name" value="ADP-ribosylation/Crystallin J1"/>
    <property type="match status" value="1"/>
</dbReference>
<dbReference type="OrthoDB" id="16735at2759"/>
<reference evidence="5 6" key="1">
    <citation type="journal article" date="2018" name="Genome Biol. Evol.">
        <title>Multiple Roots of Fruiting Body Formation in Amoebozoa.</title>
        <authorList>
            <person name="Hillmann F."/>
            <person name="Forbes G."/>
            <person name="Novohradska S."/>
            <person name="Ferling I."/>
            <person name="Riege K."/>
            <person name="Groth M."/>
            <person name="Westermann M."/>
            <person name="Marz M."/>
            <person name="Spaller T."/>
            <person name="Winckler T."/>
            <person name="Schaap P."/>
            <person name="Glockner G."/>
        </authorList>
    </citation>
    <scope>NUCLEOTIDE SEQUENCE [LARGE SCALE GENOMIC DNA]</scope>
    <source>
        <strain evidence="5 6">Jena</strain>
    </source>
</reference>
<dbReference type="InterPro" id="IPR003591">
    <property type="entry name" value="Leu-rich_rpt_typical-subtyp"/>
</dbReference>
<dbReference type="AlphaFoldDB" id="A0A2P6MTV5"/>
<dbReference type="Proteomes" id="UP000241769">
    <property type="component" value="Unassembled WGS sequence"/>
</dbReference>
<name>A0A2P6MTV5_9EUKA</name>
<dbReference type="Pfam" id="PF13855">
    <property type="entry name" value="LRR_8"/>
    <property type="match status" value="2"/>
</dbReference>
<organism evidence="5 6">
    <name type="scientific">Planoprotostelium fungivorum</name>
    <dbReference type="NCBI Taxonomy" id="1890364"/>
    <lineage>
        <taxon>Eukaryota</taxon>
        <taxon>Amoebozoa</taxon>
        <taxon>Evosea</taxon>
        <taxon>Variosea</taxon>
        <taxon>Cavosteliida</taxon>
        <taxon>Cavosteliaceae</taxon>
        <taxon>Planoprotostelium</taxon>
    </lineage>
</organism>
<evidence type="ECO:0000313" key="5">
    <source>
        <dbReference type="EMBL" id="PRP75133.1"/>
    </source>
</evidence>
<feature type="compositionally biased region" description="Basic and acidic residues" evidence="4">
    <location>
        <begin position="321"/>
        <end position="332"/>
    </location>
</feature>
<comment type="caution">
    <text evidence="5">The sequence shown here is derived from an EMBL/GenBank/DDBJ whole genome shotgun (WGS) entry which is preliminary data.</text>
</comment>
<evidence type="ECO:0000313" key="6">
    <source>
        <dbReference type="Proteomes" id="UP000241769"/>
    </source>
</evidence>
<accession>A0A2P6MTV5</accession>
<dbReference type="InParanoid" id="A0A2P6MTV5"/>
<feature type="binding site" evidence="3">
    <location>
        <position position="1109"/>
    </location>
    <ligand>
        <name>Mg(2+)</name>
        <dbReference type="ChEBI" id="CHEBI:18420"/>
        <label>1</label>
    </ligand>
</feature>
<dbReference type="InterPro" id="IPR036705">
    <property type="entry name" value="Ribosyl_crysJ1_sf"/>
</dbReference>
<feature type="region of interest" description="Disordered" evidence="4">
    <location>
        <begin position="244"/>
        <end position="273"/>
    </location>
</feature>
<dbReference type="SUPFAM" id="SSF52047">
    <property type="entry name" value="RNI-like"/>
    <property type="match status" value="1"/>
</dbReference>
<evidence type="ECO:0000256" key="1">
    <source>
        <dbReference type="ARBA" id="ARBA00022614"/>
    </source>
</evidence>
<dbReference type="InterPro" id="IPR001611">
    <property type="entry name" value="Leu-rich_rpt"/>
</dbReference>
<dbReference type="GO" id="GO:0046872">
    <property type="term" value="F:metal ion binding"/>
    <property type="evidence" value="ECO:0007669"/>
    <property type="project" value="UniProtKB-KW"/>
</dbReference>
<feature type="compositionally biased region" description="Basic residues" evidence="4">
    <location>
        <begin position="251"/>
        <end position="273"/>
    </location>
</feature>
<dbReference type="InterPro" id="IPR032675">
    <property type="entry name" value="LRR_dom_sf"/>
</dbReference>
<protein>
    <submittedName>
        <fullName evidence="5">Uncharacterized protein</fullName>
    </submittedName>
</protein>
<evidence type="ECO:0000256" key="3">
    <source>
        <dbReference type="PIRSR" id="PIRSR605502-1"/>
    </source>
</evidence>
<keyword evidence="6" id="KW-1185">Reference proteome</keyword>
<keyword evidence="1" id="KW-0433">Leucine-rich repeat</keyword>
<feature type="region of interest" description="Disordered" evidence="4">
    <location>
        <begin position="321"/>
        <end position="341"/>
    </location>
</feature>
<dbReference type="PROSITE" id="PS51450">
    <property type="entry name" value="LRR"/>
    <property type="match status" value="4"/>
</dbReference>
<dbReference type="SUPFAM" id="SSF101478">
    <property type="entry name" value="ADP-ribosylglycohydrolase"/>
    <property type="match status" value="1"/>
</dbReference>
<feature type="binding site" evidence="3">
    <location>
        <position position="857"/>
    </location>
    <ligand>
        <name>Mg(2+)</name>
        <dbReference type="ChEBI" id="CHEBI:18420"/>
        <label>1</label>
    </ligand>
</feature>
<dbReference type="Gene3D" id="3.80.10.10">
    <property type="entry name" value="Ribonuclease Inhibitor"/>
    <property type="match status" value="2"/>
</dbReference>
<dbReference type="SMART" id="SM00364">
    <property type="entry name" value="LRR_BAC"/>
    <property type="match status" value="4"/>
</dbReference>